<dbReference type="EMBL" id="JAXCGZ010003993">
    <property type="protein sequence ID" value="KAK7082499.1"/>
    <property type="molecule type" value="Genomic_DNA"/>
</dbReference>
<proteinExistence type="predicted"/>
<dbReference type="AlphaFoldDB" id="A0AAN8XN18"/>
<dbReference type="Proteomes" id="UP001381693">
    <property type="component" value="Unassembled WGS sequence"/>
</dbReference>
<organism evidence="1 2">
    <name type="scientific">Halocaridina rubra</name>
    <name type="common">Hawaiian red shrimp</name>
    <dbReference type="NCBI Taxonomy" id="373956"/>
    <lineage>
        <taxon>Eukaryota</taxon>
        <taxon>Metazoa</taxon>
        <taxon>Ecdysozoa</taxon>
        <taxon>Arthropoda</taxon>
        <taxon>Crustacea</taxon>
        <taxon>Multicrustacea</taxon>
        <taxon>Malacostraca</taxon>
        <taxon>Eumalacostraca</taxon>
        <taxon>Eucarida</taxon>
        <taxon>Decapoda</taxon>
        <taxon>Pleocyemata</taxon>
        <taxon>Caridea</taxon>
        <taxon>Atyoidea</taxon>
        <taxon>Atyidae</taxon>
        <taxon>Halocaridina</taxon>
    </lineage>
</organism>
<evidence type="ECO:0000313" key="1">
    <source>
        <dbReference type="EMBL" id="KAK7082499.1"/>
    </source>
</evidence>
<name>A0AAN8XN18_HALRR</name>
<keyword evidence="2" id="KW-1185">Reference proteome</keyword>
<protein>
    <submittedName>
        <fullName evidence="1">Uncharacterized protein</fullName>
    </submittedName>
</protein>
<gene>
    <name evidence="1" type="ORF">SK128_011870</name>
</gene>
<evidence type="ECO:0000313" key="2">
    <source>
        <dbReference type="Proteomes" id="UP001381693"/>
    </source>
</evidence>
<feature type="non-terminal residue" evidence="1">
    <location>
        <position position="85"/>
    </location>
</feature>
<accession>A0AAN8XN18</accession>
<feature type="non-terminal residue" evidence="1">
    <location>
        <position position="1"/>
    </location>
</feature>
<comment type="caution">
    <text evidence="1">The sequence shown here is derived from an EMBL/GenBank/DDBJ whole genome shotgun (WGS) entry which is preliminary data.</text>
</comment>
<reference evidence="1 2" key="1">
    <citation type="submission" date="2023-11" db="EMBL/GenBank/DDBJ databases">
        <title>Halocaridina rubra genome assembly.</title>
        <authorList>
            <person name="Smith C."/>
        </authorList>
    </citation>
    <scope>NUCLEOTIDE SEQUENCE [LARGE SCALE GENOMIC DNA]</scope>
    <source>
        <strain evidence="1">EP-1</strain>
        <tissue evidence="1">Whole</tissue>
    </source>
</reference>
<sequence length="85" mass="9320">RCRNACFAVSCYAFSVVNLGGSNAECRLGHSYDVEENSNATYFFTEGGDTLLISQATENTTMLFPREILQELALGSPSFSSPHFQ</sequence>